<sequence>MKANKNKIKIKKGDIVKIISGKFKDQTGKVNSIKKKTNSLTIENINFKTKHIKPKQTEEKGTIKKIEGPIHCSNIIRTSKEKKF</sequence>
<evidence type="ECO:0000256" key="2">
    <source>
        <dbReference type="ARBA" id="ARBA00010618"/>
    </source>
</evidence>
<dbReference type="PANTHER" id="PTHR12903">
    <property type="entry name" value="MITOCHONDRIAL RIBOSOMAL PROTEIN L24"/>
    <property type="match status" value="1"/>
</dbReference>
<evidence type="ECO:0000256" key="4">
    <source>
        <dbReference type="ARBA" id="ARBA00023274"/>
    </source>
</evidence>
<dbReference type="InterPro" id="IPR057264">
    <property type="entry name" value="Ribosomal_uL24_C"/>
</dbReference>
<comment type="subcellular location">
    <subcellularLocation>
        <location evidence="6">Plastid</location>
        <location evidence="6">Chloroplast</location>
    </subcellularLocation>
</comment>
<comment type="function">
    <text evidence="1 6">One of two assembly initiator proteins, it binds directly to the 5'-end of the 23S rRNA, where it nucleates assembly of the 50S subunit.</text>
</comment>
<dbReference type="AlphaFoldDB" id="A0A1Z1M8G1"/>
<gene>
    <name evidence="6 8" type="primary">rpl24</name>
</gene>
<dbReference type="NCBIfam" id="TIGR01079">
    <property type="entry name" value="rplX_bact"/>
    <property type="match status" value="1"/>
</dbReference>
<dbReference type="CDD" id="cd06089">
    <property type="entry name" value="KOW_RPL26"/>
    <property type="match status" value="1"/>
</dbReference>
<comment type="subunit">
    <text evidence="6">Part of the 50S ribosomal subunit.</text>
</comment>
<dbReference type="GO" id="GO:0006412">
    <property type="term" value="P:translation"/>
    <property type="evidence" value="ECO:0007669"/>
    <property type="project" value="UniProtKB-UniRule"/>
</dbReference>
<evidence type="ECO:0000256" key="5">
    <source>
        <dbReference type="ARBA" id="ARBA00035282"/>
    </source>
</evidence>
<feature type="domain" description="KOW" evidence="7">
    <location>
        <begin position="9"/>
        <end position="36"/>
    </location>
</feature>
<dbReference type="Gene3D" id="2.30.30.30">
    <property type="match status" value="1"/>
</dbReference>
<evidence type="ECO:0000259" key="7">
    <source>
        <dbReference type="SMART" id="SM00739"/>
    </source>
</evidence>
<dbReference type="GO" id="GO:0003735">
    <property type="term" value="F:structural constituent of ribosome"/>
    <property type="evidence" value="ECO:0007669"/>
    <property type="project" value="InterPro"/>
</dbReference>
<keyword evidence="8" id="KW-0150">Chloroplast</keyword>
<protein>
    <recommendedName>
        <fullName evidence="5 6">Large ribosomal subunit protein uL24c</fullName>
    </recommendedName>
</protein>
<organism evidence="8">
    <name type="scientific">Bostrychia simpliciuscula</name>
    <dbReference type="NCBI Taxonomy" id="324754"/>
    <lineage>
        <taxon>Eukaryota</taxon>
        <taxon>Rhodophyta</taxon>
        <taxon>Florideophyceae</taxon>
        <taxon>Rhodymeniophycidae</taxon>
        <taxon>Ceramiales</taxon>
        <taxon>Rhodomelaceae</taxon>
        <taxon>Bostrychia</taxon>
    </lineage>
</organism>
<dbReference type="GO" id="GO:0005840">
    <property type="term" value="C:ribosome"/>
    <property type="evidence" value="ECO:0007669"/>
    <property type="project" value="UniProtKB-KW"/>
</dbReference>
<dbReference type="InterPro" id="IPR003256">
    <property type="entry name" value="Ribosomal_uL24"/>
</dbReference>
<dbReference type="Pfam" id="PF17136">
    <property type="entry name" value="ribosomal_L24"/>
    <property type="match status" value="1"/>
</dbReference>
<dbReference type="GeneID" id="33355280"/>
<keyword evidence="3 6" id="KW-0689">Ribosomal protein</keyword>
<dbReference type="GO" id="GO:1990904">
    <property type="term" value="C:ribonucleoprotein complex"/>
    <property type="evidence" value="ECO:0007669"/>
    <property type="project" value="UniProtKB-KW"/>
</dbReference>
<dbReference type="InterPro" id="IPR008991">
    <property type="entry name" value="Translation_prot_SH3-like_sf"/>
</dbReference>
<dbReference type="EMBL" id="MF101421">
    <property type="protein sequence ID" value="ARW62131.1"/>
    <property type="molecule type" value="Genomic_DNA"/>
</dbReference>
<name>A0A1Z1M8G1_9FLOR</name>
<geneLocation type="chloroplast" evidence="8"/>
<dbReference type="HAMAP" id="MF_01326_B">
    <property type="entry name" value="Ribosomal_uL24_B"/>
    <property type="match status" value="1"/>
</dbReference>
<keyword evidence="4 6" id="KW-0687">Ribonucleoprotein</keyword>
<accession>A0A1Z1M8G1</accession>
<dbReference type="SMART" id="SM00739">
    <property type="entry name" value="KOW"/>
    <property type="match status" value="1"/>
</dbReference>
<reference evidence="8" key="1">
    <citation type="journal article" date="2017" name="J. Phycol.">
        <title>Analysis of chloroplast genomes and a supermatrix inform reclassification of the Rhodomelaceae (Rhodophyta).</title>
        <authorList>
            <person name="Diaz-Tapia P."/>
            <person name="Maggs C.A."/>
            <person name="West J.A."/>
            <person name="Verbruggen H."/>
        </authorList>
    </citation>
    <scope>NUCLEOTIDE SEQUENCE</scope>
    <source>
        <strain evidence="8">JW3897</strain>
    </source>
</reference>
<evidence type="ECO:0000256" key="6">
    <source>
        <dbReference type="HAMAP-Rule" id="MF_01326"/>
    </source>
</evidence>
<dbReference type="Pfam" id="PF00467">
    <property type="entry name" value="KOW"/>
    <property type="match status" value="1"/>
</dbReference>
<comment type="similarity">
    <text evidence="2 6">Belongs to the universal ribosomal protein uL24 family.</text>
</comment>
<keyword evidence="6" id="KW-0694">RNA-binding</keyword>
<dbReference type="RefSeq" id="YP_009393569.1">
    <property type="nucleotide sequence ID" value="NC_035268.1"/>
</dbReference>
<dbReference type="InterPro" id="IPR041988">
    <property type="entry name" value="Ribosomal_uL24_KOW"/>
</dbReference>
<proteinExistence type="inferred from homology"/>
<evidence type="ECO:0000256" key="1">
    <source>
        <dbReference type="ARBA" id="ARBA00004072"/>
    </source>
</evidence>
<dbReference type="GO" id="GO:0009507">
    <property type="term" value="C:chloroplast"/>
    <property type="evidence" value="ECO:0007669"/>
    <property type="project" value="UniProtKB-SubCell"/>
</dbReference>
<keyword evidence="6" id="KW-0699">rRNA-binding</keyword>
<dbReference type="InterPro" id="IPR005824">
    <property type="entry name" value="KOW"/>
</dbReference>
<dbReference type="GO" id="GO:0019843">
    <property type="term" value="F:rRNA binding"/>
    <property type="evidence" value="ECO:0007669"/>
    <property type="project" value="UniProtKB-UniRule"/>
</dbReference>
<evidence type="ECO:0000313" key="8">
    <source>
        <dbReference type="EMBL" id="ARW62131.1"/>
    </source>
</evidence>
<evidence type="ECO:0000256" key="3">
    <source>
        <dbReference type="ARBA" id="ARBA00022980"/>
    </source>
</evidence>
<dbReference type="InterPro" id="IPR014722">
    <property type="entry name" value="Rib_uL2_dom2"/>
</dbReference>
<keyword evidence="8" id="KW-0934">Plastid</keyword>
<dbReference type="SUPFAM" id="SSF50104">
    <property type="entry name" value="Translation proteins SH3-like domain"/>
    <property type="match status" value="1"/>
</dbReference>